<proteinExistence type="inferred from homology"/>
<feature type="domain" description="Mandelate racemase/muconate lactonizing enzyme C-terminal" evidence="4">
    <location>
        <begin position="153"/>
        <end position="249"/>
    </location>
</feature>
<evidence type="ECO:0000313" key="5">
    <source>
        <dbReference type="EMBL" id="GHO83281.1"/>
    </source>
</evidence>
<keyword evidence="3" id="KW-0413">Isomerase</keyword>
<reference evidence="5 6" key="1">
    <citation type="journal article" date="2021" name="Int. J. Syst. Evol. Microbiol.">
        <title>Reticulibacter mediterranei gen. nov., sp. nov., within the new family Reticulibacteraceae fam. nov., and Ktedonospora formicarum gen. nov., sp. nov., Ktedonobacter robiniae sp. nov., Dictyobacter formicarum sp. nov. and Dictyobacter arantiisoli sp. nov., belonging to the class Ktedonobacteria.</title>
        <authorList>
            <person name="Yabe S."/>
            <person name="Zheng Y."/>
            <person name="Wang C.M."/>
            <person name="Sakai Y."/>
            <person name="Abe K."/>
            <person name="Yokota A."/>
            <person name="Donadio S."/>
            <person name="Cavaletti L."/>
            <person name="Monciardini P."/>
        </authorList>
    </citation>
    <scope>NUCLEOTIDE SEQUENCE [LARGE SCALE GENOMIC DNA]</scope>
    <source>
        <strain evidence="5 6">SOSP1-9</strain>
    </source>
</reference>
<dbReference type="PANTHER" id="PTHR48073:SF2">
    <property type="entry name" value="O-SUCCINYLBENZOATE SYNTHASE"/>
    <property type="match status" value="1"/>
</dbReference>
<evidence type="ECO:0000256" key="1">
    <source>
        <dbReference type="ARBA" id="ARBA00008031"/>
    </source>
</evidence>
<dbReference type="InterPro" id="IPR029065">
    <property type="entry name" value="Enolase_C-like"/>
</dbReference>
<sequence length="375" mass="39999">MNTIQKVEVFSISLPVTQTFRFSSGTAGSAGGTASIALVKLTDSGGNVGWGEGRPMPQWSYETIESVTSTIRTYLGPAILGLDITDRWGLHQRMQSVIGRGPSTGMPVARAALDMAVHDLCARNAGIPLRNYLGGGSQRNTVELSYTLTSHDVESVKKEIIAAKEKGFRHFNFKAAVTSETDQALARAIRQTAGPDAFVWADANQGLQPHEALTLARSFADAGVNVLEQPFPADQLQLMRRLRQQCPVPLAIDEASVSAADFFQYAAEGLVDYLVIKVTRSGGIWPSLQQIAVAASAGLPLLVSGLTDSLLTKMAVCQLAVVFGHHGPAALNGSQFLDESALYPNKAEIEFDGAVHLGMQPGIGVQPRQEALESA</sequence>
<dbReference type="Pfam" id="PF02746">
    <property type="entry name" value="MR_MLE_N"/>
    <property type="match status" value="1"/>
</dbReference>
<accession>A0ABQ3VDQ1</accession>
<evidence type="ECO:0000313" key="6">
    <source>
        <dbReference type="Proteomes" id="UP000635565"/>
    </source>
</evidence>
<dbReference type="InterPro" id="IPR029017">
    <property type="entry name" value="Enolase-like_N"/>
</dbReference>
<evidence type="ECO:0000256" key="3">
    <source>
        <dbReference type="ARBA" id="ARBA00023235"/>
    </source>
</evidence>
<dbReference type="SUPFAM" id="SSF51604">
    <property type="entry name" value="Enolase C-terminal domain-like"/>
    <property type="match status" value="1"/>
</dbReference>
<organism evidence="5 6">
    <name type="scientific">Dictyobacter formicarum</name>
    <dbReference type="NCBI Taxonomy" id="2778368"/>
    <lineage>
        <taxon>Bacteria</taxon>
        <taxon>Bacillati</taxon>
        <taxon>Chloroflexota</taxon>
        <taxon>Ktedonobacteria</taxon>
        <taxon>Ktedonobacterales</taxon>
        <taxon>Dictyobacteraceae</taxon>
        <taxon>Dictyobacter</taxon>
    </lineage>
</organism>
<evidence type="ECO:0000256" key="2">
    <source>
        <dbReference type="ARBA" id="ARBA00022723"/>
    </source>
</evidence>
<dbReference type="SUPFAM" id="SSF54826">
    <property type="entry name" value="Enolase N-terminal domain-like"/>
    <property type="match status" value="1"/>
</dbReference>
<dbReference type="Gene3D" id="3.30.390.10">
    <property type="entry name" value="Enolase-like, N-terminal domain"/>
    <property type="match status" value="1"/>
</dbReference>
<dbReference type="RefSeq" id="WP_201360958.1">
    <property type="nucleotide sequence ID" value="NZ_BNJJ01000003.1"/>
</dbReference>
<dbReference type="InterPro" id="IPR013342">
    <property type="entry name" value="Mandelate_racemase_C"/>
</dbReference>
<dbReference type="EMBL" id="BNJJ01000003">
    <property type="protein sequence ID" value="GHO83281.1"/>
    <property type="molecule type" value="Genomic_DNA"/>
</dbReference>
<comment type="similarity">
    <text evidence="1">Belongs to the mandelate racemase/muconate lactonizing enzyme family.</text>
</comment>
<name>A0ABQ3VDQ1_9CHLR</name>
<protein>
    <submittedName>
        <fullName evidence="5">Mandelate racemase</fullName>
    </submittedName>
</protein>
<dbReference type="SFLD" id="SFLDS00001">
    <property type="entry name" value="Enolase"/>
    <property type="match status" value="1"/>
</dbReference>
<evidence type="ECO:0000259" key="4">
    <source>
        <dbReference type="SMART" id="SM00922"/>
    </source>
</evidence>
<dbReference type="PROSITE" id="PS00909">
    <property type="entry name" value="MR_MLE_2"/>
    <property type="match status" value="1"/>
</dbReference>
<dbReference type="PANTHER" id="PTHR48073">
    <property type="entry name" value="O-SUCCINYLBENZOATE SYNTHASE-RELATED"/>
    <property type="match status" value="1"/>
</dbReference>
<gene>
    <name evidence="5" type="ORF">KSZ_12870</name>
</gene>
<dbReference type="Proteomes" id="UP000635565">
    <property type="component" value="Unassembled WGS sequence"/>
</dbReference>
<dbReference type="InterPro" id="IPR018110">
    <property type="entry name" value="Mandel_Rmase/mucon_lact_enz_CS"/>
</dbReference>
<dbReference type="InterPro" id="IPR013341">
    <property type="entry name" value="Mandelate_racemase_N_dom"/>
</dbReference>
<dbReference type="Gene3D" id="3.20.20.120">
    <property type="entry name" value="Enolase-like C-terminal domain"/>
    <property type="match status" value="1"/>
</dbReference>
<keyword evidence="2" id="KW-0479">Metal-binding</keyword>
<dbReference type="Pfam" id="PF13378">
    <property type="entry name" value="MR_MLE_C"/>
    <property type="match status" value="1"/>
</dbReference>
<dbReference type="SFLD" id="SFLDG00180">
    <property type="entry name" value="muconate_cycloisomerase"/>
    <property type="match status" value="1"/>
</dbReference>
<comment type="caution">
    <text evidence="5">The sequence shown here is derived from an EMBL/GenBank/DDBJ whole genome shotgun (WGS) entry which is preliminary data.</text>
</comment>
<dbReference type="InterPro" id="IPR036849">
    <property type="entry name" value="Enolase-like_C_sf"/>
</dbReference>
<keyword evidence="6" id="KW-1185">Reference proteome</keyword>
<dbReference type="SMART" id="SM00922">
    <property type="entry name" value="MR_MLE"/>
    <property type="match status" value="1"/>
</dbReference>